<reference evidence="4 5" key="1">
    <citation type="journal article" date="2012" name="PLoS Pathog.">
        <title>The genome of the obligate intracellular parasite Trachipleistophora hominis: new insights into microsporidian genome dynamics and reductive evolution.</title>
        <authorList>
            <person name="Heinz E."/>
            <person name="Williams T.A."/>
            <person name="Nakjang S."/>
            <person name="Noel C.J."/>
            <person name="Swan D.C."/>
            <person name="Goldberg A.V."/>
            <person name="Harris S.R."/>
            <person name="Weinmaier T."/>
            <person name="Markert S."/>
            <person name="Becher D."/>
            <person name="Bernhardt J."/>
            <person name="Dagan T."/>
            <person name="Hacker C."/>
            <person name="Lucocq J.M."/>
            <person name="Schweder T."/>
            <person name="Rattei T."/>
            <person name="Hall N."/>
            <person name="Hirt R.P."/>
            <person name="Embley T.M."/>
        </authorList>
    </citation>
    <scope>NUCLEOTIDE SEQUENCE [LARGE SCALE GENOMIC DNA]</scope>
</reference>
<dbReference type="PRINTS" id="PR00405">
    <property type="entry name" value="REVINTRACTNG"/>
</dbReference>
<feature type="non-terminal residue" evidence="4">
    <location>
        <position position="1"/>
    </location>
</feature>
<name>L7JU78_TRAHO</name>
<dbReference type="AlphaFoldDB" id="L7JU78"/>
<dbReference type="STRING" id="72359.L7JU78"/>
<accession>L7JU78</accession>
<proteinExistence type="predicted"/>
<dbReference type="GO" id="GO:0008270">
    <property type="term" value="F:zinc ion binding"/>
    <property type="evidence" value="ECO:0007669"/>
    <property type="project" value="UniProtKB-KW"/>
</dbReference>
<dbReference type="PANTHER" id="PTHR45819">
    <property type="entry name" value="CENTAURIN-GAMMA-1A"/>
    <property type="match status" value="1"/>
</dbReference>
<dbReference type="GO" id="GO:0003924">
    <property type="term" value="F:GTPase activity"/>
    <property type="evidence" value="ECO:0007669"/>
    <property type="project" value="TreeGrafter"/>
</dbReference>
<dbReference type="PROSITE" id="PS50115">
    <property type="entry name" value="ARFGAP"/>
    <property type="match status" value="1"/>
</dbReference>
<keyword evidence="5" id="KW-1185">Reference proteome</keyword>
<dbReference type="VEuPathDB" id="MicrosporidiaDB:THOM_2221"/>
<protein>
    <submittedName>
        <fullName evidence="4">Putative GTPase-activating protein</fullName>
    </submittedName>
</protein>
<dbReference type="InterPro" id="IPR038508">
    <property type="entry name" value="ArfGAP_dom_sf"/>
</dbReference>
<dbReference type="OrthoDB" id="983479at2759"/>
<dbReference type="HOGENOM" id="CLU_961594_0_0_1"/>
<dbReference type="InterPro" id="IPR037278">
    <property type="entry name" value="ARFGAP/RecO"/>
</dbReference>
<dbReference type="SUPFAM" id="SSF57863">
    <property type="entry name" value="ArfGap/RecO-like zinc finger"/>
    <property type="match status" value="1"/>
</dbReference>
<dbReference type="PANTHER" id="PTHR45819:SF5">
    <property type="entry name" value="CENTAURIN-GAMMA-1A"/>
    <property type="match status" value="1"/>
</dbReference>
<keyword evidence="1 2" id="KW-0862">Zinc</keyword>
<dbReference type="InterPro" id="IPR051282">
    <property type="entry name" value="Arf-GAP_GTPase_ANK_PH"/>
</dbReference>
<dbReference type="Gene3D" id="1.10.220.150">
    <property type="entry name" value="Arf GTPase activating protein"/>
    <property type="match status" value="1"/>
</dbReference>
<gene>
    <name evidence="4" type="ORF">THOM_2221</name>
</gene>
<dbReference type="Pfam" id="PF01412">
    <property type="entry name" value="ArfGap"/>
    <property type="match status" value="1"/>
</dbReference>
<dbReference type="InParanoid" id="L7JU78"/>
<dbReference type="Proteomes" id="UP000011185">
    <property type="component" value="Unassembled WGS sequence"/>
</dbReference>
<sequence length="290" mass="32611">VSLKQHKKMYKQKKIAKFMKTINTVSPKERISMLHTFPENAACNDCKSTNPTWANLNFGVLLCTACAGTHRENKHYKVRSLLFDRLSDDEVLRVLVGGNGNHFGDSDDVTGKYREYGWYVDELTERVRRLKESGGCVDDEVVHDAGDKAGVRMERTLKIVKTKRTTKIGSKSIEELRKKRESEGMKDKAVVKEVKKQVVVKEVKPKAVQETKLNEPTVVTFERGTGAYTLKGQPSGDVGLLDTKSEDVNGNGYNYKNIKFHSVKKEKSVIKKVAEGSKNVVSGLINKFNK</sequence>
<feature type="domain" description="Arf-GAP" evidence="3">
    <location>
        <begin position="28"/>
        <end position="99"/>
    </location>
</feature>
<evidence type="ECO:0000256" key="1">
    <source>
        <dbReference type="ARBA" id="ARBA00022771"/>
    </source>
</evidence>
<dbReference type="SMART" id="SM00105">
    <property type="entry name" value="ArfGap"/>
    <property type="match status" value="1"/>
</dbReference>
<keyword evidence="1 2" id="KW-0479">Metal-binding</keyword>
<dbReference type="InterPro" id="IPR001164">
    <property type="entry name" value="ArfGAP_dom"/>
</dbReference>
<evidence type="ECO:0000313" key="4">
    <source>
        <dbReference type="EMBL" id="ELQ74860.1"/>
    </source>
</evidence>
<evidence type="ECO:0000313" key="5">
    <source>
        <dbReference type="Proteomes" id="UP000011185"/>
    </source>
</evidence>
<keyword evidence="1 2" id="KW-0863">Zinc-finger</keyword>
<evidence type="ECO:0000256" key="2">
    <source>
        <dbReference type="PROSITE-ProRule" id="PRU00288"/>
    </source>
</evidence>
<evidence type="ECO:0000259" key="3">
    <source>
        <dbReference type="PROSITE" id="PS50115"/>
    </source>
</evidence>
<dbReference type="EMBL" id="JH994015">
    <property type="protein sequence ID" value="ELQ74860.1"/>
    <property type="molecule type" value="Genomic_DNA"/>
</dbReference>
<dbReference type="OMA" id="HRENKHY"/>
<organism evidence="4 5">
    <name type="scientific">Trachipleistophora hominis</name>
    <name type="common">Microsporidian parasite</name>
    <dbReference type="NCBI Taxonomy" id="72359"/>
    <lineage>
        <taxon>Eukaryota</taxon>
        <taxon>Fungi</taxon>
        <taxon>Fungi incertae sedis</taxon>
        <taxon>Microsporidia</taxon>
        <taxon>Pleistophoridae</taxon>
        <taxon>Trachipleistophora</taxon>
    </lineage>
</organism>
<dbReference type="GO" id="GO:0005096">
    <property type="term" value="F:GTPase activator activity"/>
    <property type="evidence" value="ECO:0007669"/>
    <property type="project" value="InterPro"/>
</dbReference>